<keyword evidence="2" id="KW-0479">Metal-binding</keyword>
<dbReference type="Proteomes" id="UP000887540">
    <property type="component" value="Unplaced"/>
</dbReference>
<dbReference type="WBParaSite" id="ACRNAN_scaffold24492.g16258.t1">
    <property type="protein sequence ID" value="ACRNAN_scaffold24492.g16258.t1"/>
    <property type="gene ID" value="ACRNAN_scaffold24492.g16258"/>
</dbReference>
<dbReference type="InterPro" id="IPR027806">
    <property type="entry name" value="HARBI1_dom"/>
</dbReference>
<keyword evidence="4" id="KW-1185">Reference proteome</keyword>
<accession>A0A914DEB2</accession>
<evidence type="ECO:0000313" key="5">
    <source>
        <dbReference type="WBParaSite" id="ACRNAN_scaffold24492.g16258.t1"/>
    </source>
</evidence>
<reference evidence="5" key="1">
    <citation type="submission" date="2022-11" db="UniProtKB">
        <authorList>
            <consortium name="WormBaseParasite"/>
        </authorList>
    </citation>
    <scope>IDENTIFICATION</scope>
</reference>
<comment type="cofactor">
    <cofactor evidence="1">
        <name>a divalent metal cation</name>
        <dbReference type="ChEBI" id="CHEBI:60240"/>
    </cofactor>
</comment>
<dbReference type="AlphaFoldDB" id="A0A914DEB2"/>
<organism evidence="4 5">
    <name type="scientific">Acrobeloides nanus</name>
    <dbReference type="NCBI Taxonomy" id="290746"/>
    <lineage>
        <taxon>Eukaryota</taxon>
        <taxon>Metazoa</taxon>
        <taxon>Ecdysozoa</taxon>
        <taxon>Nematoda</taxon>
        <taxon>Chromadorea</taxon>
        <taxon>Rhabditida</taxon>
        <taxon>Tylenchina</taxon>
        <taxon>Cephalobomorpha</taxon>
        <taxon>Cephaloboidea</taxon>
        <taxon>Cephalobidae</taxon>
        <taxon>Acrobeloides</taxon>
    </lineage>
</organism>
<sequence length="45" mass="5037">MTIGAIDGKHFEIEKPDNSGSTFFNYKGYHSLVMLAVVDADEKFI</sequence>
<evidence type="ECO:0000256" key="2">
    <source>
        <dbReference type="ARBA" id="ARBA00022723"/>
    </source>
</evidence>
<proteinExistence type="predicted"/>
<evidence type="ECO:0000313" key="4">
    <source>
        <dbReference type="Proteomes" id="UP000887540"/>
    </source>
</evidence>
<name>A0A914DEB2_9BILA</name>
<protein>
    <submittedName>
        <fullName evidence="5">DDE Tnp4 domain-containing protein</fullName>
    </submittedName>
</protein>
<feature type="domain" description="DDE Tnp4" evidence="3">
    <location>
        <begin position="6"/>
        <end position="45"/>
    </location>
</feature>
<dbReference type="Pfam" id="PF13359">
    <property type="entry name" value="DDE_Tnp_4"/>
    <property type="match status" value="1"/>
</dbReference>
<dbReference type="GO" id="GO:0046872">
    <property type="term" value="F:metal ion binding"/>
    <property type="evidence" value="ECO:0007669"/>
    <property type="project" value="UniProtKB-KW"/>
</dbReference>
<evidence type="ECO:0000256" key="1">
    <source>
        <dbReference type="ARBA" id="ARBA00001968"/>
    </source>
</evidence>
<evidence type="ECO:0000259" key="3">
    <source>
        <dbReference type="Pfam" id="PF13359"/>
    </source>
</evidence>